<comment type="caution">
    <text evidence="1">The sequence shown here is derived from an EMBL/GenBank/DDBJ whole genome shotgun (WGS) entry which is preliminary data.</text>
</comment>
<protein>
    <submittedName>
        <fullName evidence="1">Uncharacterized protein</fullName>
    </submittedName>
</protein>
<dbReference type="EMBL" id="CM020618">
    <property type="protein sequence ID" value="KAK1860749.1"/>
    <property type="molecule type" value="Genomic_DNA"/>
</dbReference>
<keyword evidence="2" id="KW-1185">Reference proteome</keyword>
<evidence type="ECO:0000313" key="1">
    <source>
        <dbReference type="EMBL" id="KAK1860749.1"/>
    </source>
</evidence>
<dbReference type="Proteomes" id="UP000798662">
    <property type="component" value="Chromosome 1"/>
</dbReference>
<evidence type="ECO:0000313" key="2">
    <source>
        <dbReference type="Proteomes" id="UP000798662"/>
    </source>
</evidence>
<organism evidence="1 2">
    <name type="scientific">Pyropia yezoensis</name>
    <name type="common">Susabi-nori</name>
    <name type="synonym">Porphyra yezoensis</name>
    <dbReference type="NCBI Taxonomy" id="2788"/>
    <lineage>
        <taxon>Eukaryota</taxon>
        <taxon>Rhodophyta</taxon>
        <taxon>Bangiophyceae</taxon>
        <taxon>Bangiales</taxon>
        <taxon>Bangiaceae</taxon>
        <taxon>Pyropia</taxon>
    </lineage>
</organism>
<sequence length="1389" mass="143629">MSRPSRPDGSATAAFVPPLAGARPGAFTARGSGGGGGSGGAIPVGTAPAAALTSAASRRRTSGAARGSRAAAGAAPRCSMPSTPASSASAAASTPPPASSSSSLAAAAAAAEAVVCRWYRPVPPDSMAMRAAVAAAGEGATVAREDCFNVLLAGGADALSDAGRGVLEWLLAETYEPTSLRTAPHLVAPGGAGGAVLEVGPRLNFQTAWSSNAVSICAACGVSGITRLERSRRYLLLGPGGAPVAADSPTAAAFAAAVHDRMTETVYGAPLTSMDSGLTPAATYTVPLLAEGRAALEAVNAEMGLGFDDWDLQYYYDLFVHKLGRDPTSVELFDMAQSNSEHSRHWFFMGRLVIDGAPIPEKHLLAMVKETLTVRGDKSNSVVAFADNSSTIRGGPLPVLIPSIPGAPSRLAPVTRDRDLLFTAETHNFPSGVAPFAGAETGTGGRIRDTAATGVGSLVSAASAGYSVGNLQIPGYSLPWEDPAFRYPSRLASPLTIAVQASNGASDYGNKFGEPVVSGFARSYGLRLPGGERREYVKPIMFSGGMGSMDHSHAWKGTADVGLCVVKVGGPAYRIGMGGGAASSMVQGANRDDLDFNAVQRGDAEMAQKVVRVLRACVELGDGNPIVSLHDQGAGGNCNVVKELIYPGGATIDLRRIWVGDTSLSALEIWGAEYQEQFGLLLRPDSLPLFEALCSREKVVSVCLGTIDGSGRVTLYDSELGANVEDLDLEDVLGDLPQKTFVDTRGEALPRAPVALPVGVCLADILDRVLRLMSVGSKRFLTTKVDRSVTGLVAQQQCVGPLQLPLADVAVVATSTLDFSGGATAIGERPSLTSLSPAAMARMSVGEMLTNLGAAAISSLPDVKCEGNWMWAAKMEHEGAAIYDAAAALRDVMIRLEISIDGGKDSLSMAALCPGGADGEDGDVAAATTETVKAPGTLVMTAYVNVPDVRVAWTPDLKCPGGSDVLLVDIARGRRRLGGSALAHVYGQLGGAPPDVDDGGDTLRAAFNAIQAEHGAGRVLAYHDVSDGGVLTSVLEMAFAGNCGVDVVVNSSGLAATDAEAAIASTAAPWASSLFAEELGVLLEVASGADSAAVASALKAAGVPVSVIATSRADKVVSVKDQGVELLPGGDVRALRDLWEETSFQLERQQAAPACVAEEQAGLAARVGPSYALTFTPAPTPAEVMAASAKVRVAVIREEGSNGDREMSAALHLAGMDPWDVSTSDLAEGRVTLDSFRGAVFVGGFSYADVLDSAKGWAGVVRYRDAVRDQVETFLGRPDTFSLGICRAFFPDPAVREAVQAQQLAAVVYVDDAGEPTQAYPANPNGSADAIAALTSPDGRHLAMMPHPERAAQLWQWPYLPGGMREQLDASPWLRMFQNARTWCEELSA</sequence>
<reference evidence="1" key="1">
    <citation type="submission" date="2019-11" db="EMBL/GenBank/DDBJ databases">
        <title>Nori genome reveals adaptations in red seaweeds to the harsh intertidal environment.</title>
        <authorList>
            <person name="Wang D."/>
            <person name="Mao Y."/>
        </authorList>
    </citation>
    <scope>NUCLEOTIDE SEQUENCE</scope>
    <source>
        <tissue evidence="1">Gametophyte</tissue>
    </source>
</reference>
<accession>A0ACC3BRW5</accession>
<gene>
    <name evidence="1" type="ORF">I4F81_003337</name>
</gene>
<name>A0ACC3BRW5_PYRYE</name>
<proteinExistence type="predicted"/>